<reference evidence="5 6" key="1">
    <citation type="submission" date="2020-08" db="EMBL/GenBank/DDBJ databases">
        <title>Bridging the membrane lipid divide: bacteria of the FCB group superphylum have the potential to synthesize archaeal ether lipids.</title>
        <authorList>
            <person name="Villanueva L."/>
            <person name="Von Meijenfeldt F.A.B."/>
            <person name="Westbye A.B."/>
            <person name="Yadav S."/>
            <person name="Hopmans E.C."/>
            <person name="Dutilh B.E."/>
            <person name="Sinninghe Damste J.S."/>
        </authorList>
    </citation>
    <scope>NUCLEOTIDE SEQUENCE [LARGE SCALE GENOMIC DNA]</scope>
    <source>
        <strain evidence="5">NIOZ-UU30</strain>
    </source>
</reference>
<comment type="similarity">
    <text evidence="1">Belongs to the vitamin-B12 dependent methionine synthase family.</text>
</comment>
<dbReference type="GO" id="GO:0004156">
    <property type="term" value="F:dihydropteroate synthase activity"/>
    <property type="evidence" value="ECO:0007669"/>
    <property type="project" value="UniProtKB-EC"/>
</dbReference>
<dbReference type="PROSITE" id="PS50972">
    <property type="entry name" value="PTERIN_BINDING"/>
    <property type="match status" value="1"/>
</dbReference>
<evidence type="ECO:0000256" key="2">
    <source>
        <dbReference type="ARBA" id="ARBA00022603"/>
    </source>
</evidence>
<dbReference type="InterPro" id="IPR011005">
    <property type="entry name" value="Dihydropteroate_synth-like_sf"/>
</dbReference>
<dbReference type="EC" id="2.5.1.15" evidence="5"/>
<dbReference type="GO" id="GO:0042558">
    <property type="term" value="P:pteridine-containing compound metabolic process"/>
    <property type="evidence" value="ECO:0007669"/>
    <property type="project" value="InterPro"/>
</dbReference>
<keyword evidence="3 5" id="KW-0808">Transferase</keyword>
<dbReference type="GO" id="GO:0005829">
    <property type="term" value="C:cytosol"/>
    <property type="evidence" value="ECO:0007669"/>
    <property type="project" value="TreeGrafter"/>
</dbReference>
<proteinExistence type="inferred from homology"/>
<protein>
    <submittedName>
        <fullName evidence="5">Dihydropteroate synthase</fullName>
        <ecNumber evidence="5">2.5.1.15</ecNumber>
    </submittedName>
</protein>
<evidence type="ECO:0000259" key="4">
    <source>
        <dbReference type="PROSITE" id="PS50972"/>
    </source>
</evidence>
<dbReference type="PANTHER" id="PTHR45833">
    <property type="entry name" value="METHIONINE SYNTHASE"/>
    <property type="match status" value="1"/>
</dbReference>
<sequence length="265" mass="29034">MIIVGEKINASLPAANAIIYQQDDRKLVELAQEQVHAGVDFIDVNVATGVGSRDDEIAAVQWAVETIQKTMDTPLCIDSADRAVLEAALEVNGDRPVMINSTKAEDDNLKEIIPLAVHYNASLVALAMDQDGIPKTVKDRLLACEKIADACRTFGLSLENVYFDPLVLPVSTDIRQGRVSLDTLAAIKKEFPTAKTVMGLSNVSYGLPERARLNIAFLHMAVFAGLDAAIMDPFDRDLTAAVRTAEALIGKDRYCRRYTRAFRNK</sequence>
<accession>A0A8J6NQM1</accession>
<dbReference type="Proteomes" id="UP000603434">
    <property type="component" value="Unassembled WGS sequence"/>
</dbReference>
<feature type="domain" description="Pterin-binding" evidence="4">
    <location>
        <begin position="1"/>
        <end position="250"/>
    </location>
</feature>
<dbReference type="SUPFAM" id="SSF51717">
    <property type="entry name" value="Dihydropteroate synthetase-like"/>
    <property type="match status" value="1"/>
</dbReference>
<dbReference type="NCBIfam" id="NF005719">
    <property type="entry name" value="PRK07535.1"/>
    <property type="match status" value="1"/>
</dbReference>
<name>A0A8J6NQM1_9BACT</name>
<dbReference type="InterPro" id="IPR000489">
    <property type="entry name" value="Pterin-binding_dom"/>
</dbReference>
<dbReference type="Gene3D" id="3.20.20.20">
    <property type="entry name" value="Dihydropteroate synthase-like"/>
    <property type="match status" value="1"/>
</dbReference>
<gene>
    <name evidence="5" type="ORF">H8E23_02855</name>
</gene>
<evidence type="ECO:0000313" key="6">
    <source>
        <dbReference type="Proteomes" id="UP000603434"/>
    </source>
</evidence>
<keyword evidence="2" id="KW-0489">Methyltransferase</keyword>
<comment type="caution">
    <text evidence="5">The sequence shown here is derived from an EMBL/GenBank/DDBJ whole genome shotgun (WGS) entry which is preliminary data.</text>
</comment>
<dbReference type="AlphaFoldDB" id="A0A8J6NQM1"/>
<dbReference type="GO" id="GO:0008705">
    <property type="term" value="F:methionine synthase activity"/>
    <property type="evidence" value="ECO:0007669"/>
    <property type="project" value="TreeGrafter"/>
</dbReference>
<evidence type="ECO:0000256" key="3">
    <source>
        <dbReference type="ARBA" id="ARBA00022679"/>
    </source>
</evidence>
<dbReference type="Pfam" id="PF00809">
    <property type="entry name" value="Pterin_bind"/>
    <property type="match status" value="1"/>
</dbReference>
<dbReference type="InterPro" id="IPR050554">
    <property type="entry name" value="Met_Synthase/Corrinoid"/>
</dbReference>
<evidence type="ECO:0000256" key="1">
    <source>
        <dbReference type="ARBA" id="ARBA00010398"/>
    </source>
</evidence>
<dbReference type="EMBL" id="JACNJH010000083">
    <property type="protein sequence ID" value="MBC8360325.1"/>
    <property type="molecule type" value="Genomic_DNA"/>
</dbReference>
<dbReference type="GO" id="GO:0032259">
    <property type="term" value="P:methylation"/>
    <property type="evidence" value="ECO:0007669"/>
    <property type="project" value="UniProtKB-KW"/>
</dbReference>
<organism evidence="5 6">
    <name type="scientific">Candidatus Desulfatibia profunda</name>
    <dbReference type="NCBI Taxonomy" id="2841695"/>
    <lineage>
        <taxon>Bacteria</taxon>
        <taxon>Pseudomonadati</taxon>
        <taxon>Thermodesulfobacteriota</taxon>
        <taxon>Desulfobacteria</taxon>
        <taxon>Desulfobacterales</taxon>
        <taxon>Desulfobacterales incertae sedis</taxon>
        <taxon>Candidatus Desulfatibia</taxon>
    </lineage>
</organism>
<evidence type="ECO:0000313" key="5">
    <source>
        <dbReference type="EMBL" id="MBC8360325.1"/>
    </source>
</evidence>